<dbReference type="EMBL" id="JAGIOO010000001">
    <property type="protein sequence ID" value="MBP2475771.1"/>
    <property type="molecule type" value="Genomic_DNA"/>
</dbReference>
<evidence type="ECO:0000313" key="2">
    <source>
        <dbReference type="Proteomes" id="UP001519363"/>
    </source>
</evidence>
<comment type="caution">
    <text evidence="1">The sequence shown here is derived from an EMBL/GenBank/DDBJ whole genome shotgun (WGS) entry which is preliminary data.</text>
</comment>
<dbReference type="InterPro" id="IPR023214">
    <property type="entry name" value="HAD_sf"/>
</dbReference>
<dbReference type="PANTHER" id="PTHR43611">
    <property type="entry name" value="ALPHA-D-GLUCOSE 1-PHOSPHATE PHOSPHATASE"/>
    <property type="match status" value="1"/>
</dbReference>
<dbReference type="GO" id="GO:0016787">
    <property type="term" value="F:hydrolase activity"/>
    <property type="evidence" value="ECO:0007669"/>
    <property type="project" value="UniProtKB-KW"/>
</dbReference>
<dbReference type="RefSeq" id="WP_086780548.1">
    <property type="nucleotide sequence ID" value="NZ_JAGIOO010000001.1"/>
</dbReference>
<dbReference type="Pfam" id="PF00702">
    <property type="entry name" value="Hydrolase"/>
    <property type="match status" value="1"/>
</dbReference>
<dbReference type="SUPFAM" id="SSF56784">
    <property type="entry name" value="HAD-like"/>
    <property type="match status" value="1"/>
</dbReference>
<name>A0ABS5AGR8_9PSEU</name>
<proteinExistence type="predicted"/>
<reference evidence="1 2" key="1">
    <citation type="submission" date="2021-03" db="EMBL/GenBank/DDBJ databases">
        <title>Sequencing the genomes of 1000 actinobacteria strains.</title>
        <authorList>
            <person name="Klenk H.-P."/>
        </authorList>
    </citation>
    <scope>NUCLEOTIDE SEQUENCE [LARGE SCALE GENOMIC DNA]</scope>
    <source>
        <strain evidence="1 2">DSM 44580</strain>
    </source>
</reference>
<dbReference type="NCBIfam" id="TIGR01509">
    <property type="entry name" value="HAD-SF-IA-v3"/>
    <property type="match status" value="1"/>
</dbReference>
<gene>
    <name evidence="1" type="ORF">JOF53_004643</name>
</gene>
<dbReference type="Gene3D" id="3.40.50.1000">
    <property type="entry name" value="HAD superfamily/HAD-like"/>
    <property type="match status" value="1"/>
</dbReference>
<dbReference type="InterPro" id="IPR006439">
    <property type="entry name" value="HAD-SF_hydro_IA"/>
</dbReference>
<keyword evidence="1" id="KW-0378">Hydrolase</keyword>
<evidence type="ECO:0000313" key="1">
    <source>
        <dbReference type="EMBL" id="MBP2475771.1"/>
    </source>
</evidence>
<dbReference type="InterPro" id="IPR036412">
    <property type="entry name" value="HAD-like_sf"/>
</dbReference>
<dbReference type="PANTHER" id="PTHR43611:SF3">
    <property type="entry name" value="FLAVIN MONONUCLEOTIDE HYDROLASE 1, CHLOROPLATIC"/>
    <property type="match status" value="1"/>
</dbReference>
<organism evidence="1 2">
    <name type="scientific">Crossiella equi</name>
    <dbReference type="NCBI Taxonomy" id="130796"/>
    <lineage>
        <taxon>Bacteria</taxon>
        <taxon>Bacillati</taxon>
        <taxon>Actinomycetota</taxon>
        <taxon>Actinomycetes</taxon>
        <taxon>Pseudonocardiales</taxon>
        <taxon>Pseudonocardiaceae</taxon>
        <taxon>Crossiella</taxon>
    </lineage>
</organism>
<accession>A0ABS5AGR8</accession>
<keyword evidence="2" id="KW-1185">Reference proteome</keyword>
<dbReference type="Proteomes" id="UP001519363">
    <property type="component" value="Unassembled WGS sequence"/>
</dbReference>
<protein>
    <submittedName>
        <fullName evidence="1">Hydrolase of the HAD superfamily</fullName>
    </submittedName>
</protein>
<sequence length="201" mass="21936">MHWVVFDFGEVLSVKTRALPGLATHYGVSTVDFEAAYWAEREAYDRGLPAEDYWRRLGTRLGVEVDQETAAALSKADWEGWLEFDPAAFALFEELHGQGVPLALLSNAPSEFGRAVEARPWSANFRTMLFSGDLGCAKPDAEIWAELLRRTGAPAGDHVFFDDRQVNVDGALAAGINARLWRGAEDARTFLAGLSGSGSAS</sequence>